<evidence type="ECO:0000256" key="5">
    <source>
        <dbReference type="ARBA" id="ARBA00022737"/>
    </source>
</evidence>
<dbReference type="GeneTree" id="ENSGT00940000162514"/>
<organism evidence="17 18">
    <name type="scientific">Paramormyrops kingsleyae</name>
    <dbReference type="NCBI Taxonomy" id="1676925"/>
    <lineage>
        <taxon>Eukaryota</taxon>
        <taxon>Metazoa</taxon>
        <taxon>Chordata</taxon>
        <taxon>Craniata</taxon>
        <taxon>Vertebrata</taxon>
        <taxon>Euteleostomi</taxon>
        <taxon>Actinopterygii</taxon>
        <taxon>Neopterygii</taxon>
        <taxon>Teleostei</taxon>
        <taxon>Osteoglossocephala</taxon>
        <taxon>Osteoglossomorpha</taxon>
        <taxon>Osteoglossiformes</taxon>
        <taxon>Mormyridae</taxon>
        <taxon>Paramormyrops</taxon>
    </lineage>
</organism>
<evidence type="ECO:0000256" key="9">
    <source>
        <dbReference type="ARBA" id="ARBA00023157"/>
    </source>
</evidence>
<evidence type="ECO:0000256" key="10">
    <source>
        <dbReference type="ARBA" id="ARBA00023180"/>
    </source>
</evidence>
<dbReference type="Proteomes" id="UP000261540">
    <property type="component" value="Unplaced"/>
</dbReference>
<feature type="domain" description="Laminin EGF-like" evidence="14">
    <location>
        <begin position="733"/>
        <end position="778"/>
    </location>
</feature>
<feature type="domain" description="Laminin EGF-like" evidence="14">
    <location>
        <begin position="251"/>
        <end position="314"/>
    </location>
</feature>
<feature type="disulfide bond" evidence="12">
    <location>
        <begin position="1073"/>
        <end position="1087"/>
    </location>
</feature>
<feature type="coiled-coil region" evidence="13">
    <location>
        <begin position="1418"/>
        <end position="1538"/>
    </location>
</feature>
<feature type="disulfide bond" evidence="12">
    <location>
        <begin position="735"/>
        <end position="752"/>
    </location>
</feature>
<dbReference type="Pfam" id="PF00053">
    <property type="entry name" value="EGF_laminin"/>
    <property type="match status" value="10"/>
</dbReference>
<dbReference type="InterPro" id="IPR050440">
    <property type="entry name" value="Laminin/Netrin_ECM"/>
</dbReference>
<feature type="domain" description="Laminin EGF-like" evidence="14">
    <location>
        <begin position="993"/>
        <end position="1040"/>
    </location>
</feature>
<dbReference type="GO" id="GO:0043256">
    <property type="term" value="C:laminin complex"/>
    <property type="evidence" value="ECO:0007669"/>
    <property type="project" value="TreeGrafter"/>
</dbReference>
<evidence type="ECO:0000256" key="1">
    <source>
        <dbReference type="ARBA" id="ARBA00004302"/>
    </source>
</evidence>
<dbReference type="Pfam" id="PF24973">
    <property type="entry name" value="EGF_LMN_ATRN"/>
    <property type="match status" value="1"/>
</dbReference>
<dbReference type="SUPFAM" id="SSF57196">
    <property type="entry name" value="EGF/Laminin"/>
    <property type="match status" value="11"/>
</dbReference>
<feature type="domain" description="Laminin N-terminal" evidence="16">
    <location>
        <begin position="12"/>
        <end position="250"/>
    </location>
</feature>
<dbReference type="InterPro" id="IPR000742">
    <property type="entry name" value="EGF"/>
</dbReference>
<dbReference type="SMART" id="SM00180">
    <property type="entry name" value="EGF_Lam"/>
    <property type="match status" value="12"/>
</dbReference>
<dbReference type="PANTHER" id="PTHR10574:SF279">
    <property type="entry name" value="LAMININ SUBUNIT BETA 4"/>
    <property type="match status" value="1"/>
</dbReference>
<dbReference type="InterPro" id="IPR056860">
    <property type="entry name" value="LAMB4_dom"/>
</dbReference>
<dbReference type="Pfam" id="PF23219">
    <property type="entry name" value="LAMB1"/>
    <property type="match status" value="1"/>
</dbReference>
<feature type="disulfide bond" evidence="12">
    <location>
        <begin position="398"/>
        <end position="407"/>
    </location>
</feature>
<dbReference type="PROSITE" id="PS51116">
    <property type="entry name" value="LAMININ_IVB"/>
    <property type="match status" value="1"/>
</dbReference>
<evidence type="ECO:0000259" key="16">
    <source>
        <dbReference type="PROSITE" id="PS51117"/>
    </source>
</evidence>
<dbReference type="Pfam" id="PF24999">
    <property type="entry name" value="LAMB4"/>
    <property type="match status" value="1"/>
</dbReference>
<feature type="disulfide bond" evidence="12">
    <location>
        <begin position="995"/>
        <end position="1012"/>
    </location>
</feature>
<evidence type="ECO:0000256" key="7">
    <source>
        <dbReference type="ARBA" id="ARBA00022889"/>
    </source>
</evidence>
<protein>
    <submittedName>
        <fullName evidence="17">Laminin, beta 4</fullName>
    </submittedName>
</protein>
<keyword evidence="8 13" id="KW-0175">Coiled coil</keyword>
<comment type="subcellular location">
    <subcellularLocation>
        <location evidence="1">Secreted</location>
        <location evidence="1">Extracellular space</location>
        <location evidence="1">Extracellular matrix</location>
        <location evidence="1">Basement membrane</location>
    </subcellularLocation>
</comment>
<reference evidence="17" key="2">
    <citation type="submission" date="2025-09" db="UniProtKB">
        <authorList>
            <consortium name="Ensembl"/>
        </authorList>
    </citation>
    <scope>IDENTIFICATION</scope>
</reference>
<dbReference type="PROSITE" id="PS51117">
    <property type="entry name" value="LAMININ_NTER"/>
    <property type="match status" value="1"/>
</dbReference>
<reference evidence="17" key="1">
    <citation type="submission" date="2025-08" db="UniProtKB">
        <authorList>
            <consortium name="Ensembl"/>
        </authorList>
    </citation>
    <scope>IDENTIFICATION</scope>
</reference>
<dbReference type="SMART" id="SM00136">
    <property type="entry name" value="LamNT"/>
    <property type="match status" value="1"/>
</dbReference>
<dbReference type="PROSITE" id="PS01248">
    <property type="entry name" value="EGF_LAM_1"/>
    <property type="match status" value="3"/>
</dbReference>
<feature type="disulfide bond" evidence="12">
    <location>
        <begin position="1042"/>
        <end position="1059"/>
    </location>
</feature>
<keyword evidence="5" id="KW-0677">Repeat</keyword>
<feature type="disulfide bond" evidence="12">
    <location>
        <begin position="733"/>
        <end position="745"/>
    </location>
</feature>
<feature type="disulfide bond" evidence="12">
    <location>
        <begin position="686"/>
        <end position="698"/>
    </location>
</feature>
<feature type="disulfide bond" evidence="12">
    <location>
        <begin position="798"/>
        <end position="807"/>
    </location>
</feature>
<evidence type="ECO:0000256" key="8">
    <source>
        <dbReference type="ARBA" id="ARBA00023054"/>
    </source>
</evidence>
<dbReference type="CDD" id="cd00055">
    <property type="entry name" value="EGF_Lam"/>
    <property type="match status" value="11"/>
</dbReference>
<dbReference type="InterPro" id="IPR056558">
    <property type="entry name" value="LAMB1-4_helical"/>
</dbReference>
<keyword evidence="6" id="KW-0084">Basement membrane</keyword>
<dbReference type="InterPro" id="IPR013015">
    <property type="entry name" value="Laminin_IV_B"/>
</dbReference>
<feature type="domain" description="Laminin EGF-like" evidence="14">
    <location>
        <begin position="686"/>
        <end position="732"/>
    </location>
</feature>
<evidence type="ECO:0000256" key="4">
    <source>
        <dbReference type="ARBA" id="ARBA00022729"/>
    </source>
</evidence>
<evidence type="ECO:0000313" key="17">
    <source>
        <dbReference type="Ensembl" id="ENSPKIP00000036536.1"/>
    </source>
</evidence>
<feature type="coiled-coil region" evidence="13">
    <location>
        <begin position="1120"/>
        <end position="1175"/>
    </location>
</feature>
<keyword evidence="18" id="KW-1185">Reference proteome</keyword>
<feature type="disulfide bond" evidence="12">
    <location>
        <begin position="1014"/>
        <end position="1023"/>
    </location>
</feature>
<feature type="domain" description="Laminin IV type B" evidence="15">
    <location>
        <begin position="480"/>
        <end position="680"/>
    </location>
</feature>
<dbReference type="Ensembl" id="ENSPKIT00000017483.1">
    <property type="protein sequence ID" value="ENSPKIP00000036536.1"/>
    <property type="gene ID" value="ENSPKIG00000015025.1"/>
</dbReference>
<evidence type="ECO:0000256" key="13">
    <source>
        <dbReference type="SAM" id="Coils"/>
    </source>
</evidence>
<dbReference type="GO" id="GO:0070831">
    <property type="term" value="P:basement membrane assembly"/>
    <property type="evidence" value="ECO:0007669"/>
    <property type="project" value="TreeGrafter"/>
</dbReference>
<dbReference type="GO" id="GO:0007411">
    <property type="term" value="P:axon guidance"/>
    <property type="evidence" value="ECO:0007669"/>
    <property type="project" value="TreeGrafter"/>
</dbReference>
<dbReference type="GO" id="GO:0034446">
    <property type="term" value="P:substrate adhesion-dependent cell spreading"/>
    <property type="evidence" value="ECO:0007669"/>
    <property type="project" value="TreeGrafter"/>
</dbReference>
<feature type="domain" description="Laminin EGF-like" evidence="14">
    <location>
        <begin position="936"/>
        <end position="992"/>
    </location>
</feature>
<dbReference type="GO" id="GO:0009887">
    <property type="term" value="P:animal organ morphogenesis"/>
    <property type="evidence" value="ECO:0007669"/>
    <property type="project" value="TreeGrafter"/>
</dbReference>
<feature type="disulfide bond" evidence="12">
    <location>
        <begin position="283"/>
        <end position="292"/>
    </location>
</feature>
<feature type="domain" description="Laminin EGF-like" evidence="14">
    <location>
        <begin position="884"/>
        <end position="935"/>
    </location>
</feature>
<dbReference type="STRING" id="1676925.ENSPKIP00000036536"/>
<evidence type="ECO:0000256" key="2">
    <source>
        <dbReference type="ARBA" id="ARBA00022525"/>
    </source>
</evidence>
<keyword evidence="3" id="KW-0272">Extracellular matrix</keyword>
<feature type="disulfide bond" evidence="12">
    <location>
        <begin position="1061"/>
        <end position="1070"/>
    </location>
</feature>
<evidence type="ECO:0000256" key="3">
    <source>
        <dbReference type="ARBA" id="ARBA00022530"/>
    </source>
</evidence>
<sequence>MVASLHAQDDCSASPCHPQLGDLMVGRSGQLSASSTCGLKGPQNYCIIGHLEDEQKCFICDSRHLYNHFNNRKSHRIENVITTFEPQRKTRWWQSENVDHVSIQLDLETLFQFSHLVLTFKSFRPAAMLVERSKDNGKTWKVFRYFAQDCASSFPGIPTEAAVTVSDVICESRYSGAEPSTGGEVVLKALDPNFQISNPHAPHIQLITMTNLRVNFTRLLTLGDTLLSRHRRNPQDKYYYALYEMVVRGSCFCNGHARECMPVDGSRGDVFQEAGMVHGRCVCQHNTEGENCERCLDFYNDAPWRPSDPHGCRCKCSGHSERCHFDAWQYLASRGLSGGVCDDCQNNRAGVHCELCRPFYYRDPRLSHDHPDACICDCEPAGSLDGGLCDPHTGRCVCKANVEGERCDRCKHGFYGLSRDDPEGCQPGYWGLGNTVYACSPCDCDVGGALLACSPVNGQCQCRPNMVGRRCKDPAPGHFLPPLDVYLYEAEGAAPQSTSLPTCEKYFTDQGYDFTFSNGRFQNSIPMEPGLEHQITPHERMVDQPSTWTGQGFVHVQDSTELRFTVDNLPAALHYYLVIRYEPERVALLEPALCLGDGGVYHVDITFQKQTKQADRSSSHILVDSMGLIPKIESLRDTCSQSKWDKFQRYQCVEISSVVGPRVLPEVCKELIGSLSARIHNGAVACSCDPLGSFSRACSKFGGQCSCKPNVTGRCCNSCTPRTFGLGPGGCSCDCDPHGSLQEACDPLSGQCPCHQEVSGRRCQHCRPGYFGFPHCQPCQCHGLADSCDPVTGTCLDCRDHAAGPSCDCEQGYHGNPASGEPCQPCLCPDTVASGRFFARSCNRDPNALHAECDCHPGHSPRCNTCSPGYYGNLTTPGACCMACNCNGNIDPRDASSCDAVTGECLRCLHNTHGSRCERCQPGYYGNALAQDCKACSCEPHGTKLSLCPARGPCLCNPTSGECPCRLGVVGPRCDRCADGFWDLGGETGCQPCNCDPENSISNQCDKVTGQCRCHPEFGGRGCNECADNFFGNPELQCICHCNLDGTEHPACNRYTGECICQPGVTGTFCDECAVGHKASFPACPACHPCWSLRAQTVKDLRLEAERLAEFVHKHGTPGLPDYSIKIGKLQDELDKLKDTIKPKAIIIDKTPLLNAEIDDIRNDLNRQLEILSKKLKPVKLPSRKAVEALREIKKHYESVSDTEQQCEDAKAMLEMSRRRRQKVKEMLTSCSEKNLDSLERRVRNLNVADFNEAICGEPGDAKCSEAPCGGALCRDALGARRCGGLGCRGILPLSLNATALGEQAKKLLADMPGKLTDSETKISDTKQKSRNIKAKAEEMKKKITEKKEKLEKNKNETMDLIQQVKRYLQELVSPEDIEKVAGAVLAIQLPLSLEEIQDMIDTIHSIVANSPTVREDLDHLTNQNQTVKELLEAAEDVLQQIEALRNKMEMNRLQAQEAKSAADASLDNSMELLEEVKSSFEKLKKNEKKKSTNDEVTERLKNITMEAENLRDEIKDKTELEKRILDLEERKDRKVEEVAEL</sequence>
<keyword evidence="9 12" id="KW-1015">Disulfide bond</keyword>
<comment type="caution">
    <text evidence="12">Lacks conserved residue(s) required for the propagation of feature annotation.</text>
</comment>
<proteinExistence type="predicted"/>
<keyword evidence="2" id="KW-0964">Secreted</keyword>
<keyword evidence="7" id="KW-0130">Cell adhesion</keyword>
<dbReference type="GO" id="GO:0016477">
    <property type="term" value="P:cell migration"/>
    <property type="evidence" value="ECO:0007669"/>
    <property type="project" value="TreeGrafter"/>
</dbReference>
<accession>A0A3B3T2G9</accession>
<evidence type="ECO:0000256" key="6">
    <source>
        <dbReference type="ARBA" id="ARBA00022869"/>
    </source>
</evidence>
<feature type="domain" description="Laminin EGF-like" evidence="14">
    <location>
        <begin position="376"/>
        <end position="427"/>
    </location>
</feature>
<feature type="domain" description="Laminin EGF-like" evidence="14">
    <location>
        <begin position="779"/>
        <end position="825"/>
    </location>
</feature>
<dbReference type="Gene3D" id="2.170.300.10">
    <property type="entry name" value="Tie2 ligand-binding domain superfamily"/>
    <property type="match status" value="1"/>
</dbReference>
<dbReference type="Pfam" id="PF21199">
    <property type="entry name" value="LAMININ_IV_B"/>
    <property type="match status" value="2"/>
</dbReference>
<evidence type="ECO:0000313" key="18">
    <source>
        <dbReference type="Proteomes" id="UP000261540"/>
    </source>
</evidence>
<name>A0A3B3T2G9_9TELE</name>
<dbReference type="Gene3D" id="2.60.120.260">
    <property type="entry name" value="Galactose-binding domain-like"/>
    <property type="match status" value="1"/>
</dbReference>
<keyword evidence="11 12" id="KW-0424">Laminin EGF-like domain</keyword>
<dbReference type="GO" id="GO:0009888">
    <property type="term" value="P:tissue development"/>
    <property type="evidence" value="ECO:0007669"/>
    <property type="project" value="TreeGrafter"/>
</dbReference>
<dbReference type="SMART" id="SM00181">
    <property type="entry name" value="EGF"/>
    <property type="match status" value="8"/>
</dbReference>
<feature type="disulfide bond" evidence="12">
    <location>
        <begin position="908"/>
        <end position="917"/>
    </location>
</feature>
<dbReference type="PROSITE" id="PS50027">
    <property type="entry name" value="EGF_LAM_2"/>
    <property type="match status" value="9"/>
</dbReference>
<keyword evidence="10" id="KW-0325">Glycoprotein</keyword>
<keyword evidence="4" id="KW-0732">Signal</keyword>
<evidence type="ECO:0000256" key="12">
    <source>
        <dbReference type="PROSITE-ProRule" id="PRU00460"/>
    </source>
</evidence>
<feature type="disulfide bond" evidence="12">
    <location>
        <begin position="707"/>
        <end position="716"/>
    </location>
</feature>
<feature type="coiled-coil region" evidence="13">
    <location>
        <begin position="1323"/>
        <end position="1371"/>
    </location>
</feature>
<dbReference type="PANTHER" id="PTHR10574">
    <property type="entry name" value="NETRIN/LAMININ-RELATED"/>
    <property type="match status" value="1"/>
</dbReference>
<feature type="disulfide bond" evidence="12">
    <location>
        <begin position="688"/>
        <end position="705"/>
    </location>
</feature>
<feature type="disulfide bond" evidence="12">
    <location>
        <begin position="965"/>
        <end position="974"/>
    </location>
</feature>
<evidence type="ECO:0000259" key="15">
    <source>
        <dbReference type="PROSITE" id="PS51116"/>
    </source>
</evidence>
<dbReference type="Gene3D" id="2.10.25.10">
    <property type="entry name" value="Laminin"/>
    <property type="match status" value="9"/>
</dbReference>
<dbReference type="InterPro" id="IPR002049">
    <property type="entry name" value="LE_dom"/>
</dbReference>
<feature type="domain" description="Laminin EGF-like" evidence="14">
    <location>
        <begin position="1041"/>
        <end position="1089"/>
    </location>
</feature>
<dbReference type="PRINTS" id="PR00011">
    <property type="entry name" value="EGFLAMININ"/>
</dbReference>
<feature type="disulfide bond" evidence="12">
    <location>
        <begin position="809"/>
        <end position="823"/>
    </location>
</feature>
<feature type="disulfide bond" evidence="12">
    <location>
        <begin position="754"/>
        <end position="763"/>
    </location>
</feature>
<dbReference type="InterPro" id="IPR008211">
    <property type="entry name" value="Laminin_N"/>
</dbReference>
<feature type="disulfide bond" evidence="12">
    <location>
        <begin position="993"/>
        <end position="1005"/>
    </location>
</feature>
<evidence type="ECO:0000259" key="14">
    <source>
        <dbReference type="PROSITE" id="PS50027"/>
    </source>
</evidence>
<dbReference type="InterPro" id="IPR056863">
    <property type="entry name" value="LMN_ATRN_NET-like_EGF"/>
</dbReference>
<dbReference type="Pfam" id="PF00055">
    <property type="entry name" value="Laminin_N"/>
    <property type="match status" value="1"/>
</dbReference>
<evidence type="ECO:0000256" key="11">
    <source>
        <dbReference type="ARBA" id="ARBA00023292"/>
    </source>
</evidence>